<dbReference type="OrthoDB" id="5813232at2759"/>
<protein>
    <submittedName>
        <fullName evidence="1">Uncharacterized protein</fullName>
    </submittedName>
</protein>
<reference evidence="1" key="1">
    <citation type="submission" date="2021-09" db="EMBL/GenBank/DDBJ databases">
        <authorList>
            <consortium name="Pathogen Informatics"/>
        </authorList>
    </citation>
    <scope>NUCLEOTIDE SEQUENCE</scope>
</reference>
<keyword evidence="2" id="KW-1185">Reference proteome</keyword>
<name>A0A8J2LV13_9BILA</name>
<organism evidence="1 2">
    <name type="scientific">Cercopithifilaria johnstoni</name>
    <dbReference type="NCBI Taxonomy" id="2874296"/>
    <lineage>
        <taxon>Eukaryota</taxon>
        <taxon>Metazoa</taxon>
        <taxon>Ecdysozoa</taxon>
        <taxon>Nematoda</taxon>
        <taxon>Chromadorea</taxon>
        <taxon>Rhabditida</taxon>
        <taxon>Spirurina</taxon>
        <taxon>Spiruromorpha</taxon>
        <taxon>Filarioidea</taxon>
        <taxon>Onchocercidae</taxon>
        <taxon>Cercopithifilaria</taxon>
    </lineage>
</organism>
<evidence type="ECO:0000313" key="1">
    <source>
        <dbReference type="EMBL" id="CAG9535047.1"/>
    </source>
</evidence>
<proteinExistence type="predicted"/>
<comment type="caution">
    <text evidence="1">The sequence shown here is derived from an EMBL/GenBank/DDBJ whole genome shotgun (WGS) entry which is preliminary data.</text>
</comment>
<dbReference type="AlphaFoldDB" id="A0A8J2LV13"/>
<accession>A0A8J2LV13</accession>
<dbReference type="Proteomes" id="UP000746747">
    <property type="component" value="Unassembled WGS sequence"/>
</dbReference>
<gene>
    <name evidence="1" type="ORF">CJOHNSTONI_LOCUS5129</name>
</gene>
<sequence length="88" mass="10185">MKKEIFACRNFSRQSLTVESAHPMHLVASGKIHQTGAESQEKLMKKFSIASEEQRDVYSAAVADKLEDQEVNNLRKERSYERENNKEK</sequence>
<evidence type="ECO:0000313" key="2">
    <source>
        <dbReference type="Proteomes" id="UP000746747"/>
    </source>
</evidence>
<dbReference type="EMBL" id="CAKAEH010001348">
    <property type="protein sequence ID" value="CAG9535047.1"/>
    <property type="molecule type" value="Genomic_DNA"/>
</dbReference>